<organism evidence="3 4">
    <name type="scientific">Vanilla planifolia</name>
    <name type="common">Vanilla</name>
    <dbReference type="NCBI Taxonomy" id="51239"/>
    <lineage>
        <taxon>Eukaryota</taxon>
        <taxon>Viridiplantae</taxon>
        <taxon>Streptophyta</taxon>
        <taxon>Embryophyta</taxon>
        <taxon>Tracheophyta</taxon>
        <taxon>Spermatophyta</taxon>
        <taxon>Magnoliopsida</taxon>
        <taxon>Liliopsida</taxon>
        <taxon>Asparagales</taxon>
        <taxon>Orchidaceae</taxon>
        <taxon>Vanilloideae</taxon>
        <taxon>Vanilleae</taxon>
        <taxon>Vanilla</taxon>
    </lineage>
</organism>
<evidence type="ECO:0000256" key="1">
    <source>
        <dbReference type="SAM" id="Phobius"/>
    </source>
</evidence>
<dbReference type="AlphaFoldDB" id="A0A835RCD8"/>
<evidence type="ECO:0000313" key="4">
    <source>
        <dbReference type="Proteomes" id="UP000639772"/>
    </source>
</evidence>
<feature type="transmembrane region" description="Helical" evidence="1">
    <location>
        <begin position="16"/>
        <end position="33"/>
    </location>
</feature>
<feature type="transmembrane region" description="Helical" evidence="1">
    <location>
        <begin position="45"/>
        <end position="66"/>
    </location>
</feature>
<keyword evidence="1" id="KW-0472">Membrane</keyword>
<evidence type="ECO:0000313" key="3">
    <source>
        <dbReference type="EMBL" id="KAG0489726.1"/>
    </source>
</evidence>
<reference evidence="3 4" key="1">
    <citation type="journal article" date="2020" name="Nat. Food">
        <title>A phased Vanilla planifolia genome enables genetic improvement of flavour and production.</title>
        <authorList>
            <person name="Hasing T."/>
            <person name="Tang H."/>
            <person name="Brym M."/>
            <person name="Khazi F."/>
            <person name="Huang T."/>
            <person name="Chambers A.H."/>
        </authorList>
    </citation>
    <scope>NUCLEOTIDE SEQUENCE [LARGE SCALE GENOMIC DNA]</scope>
    <source>
        <tissue evidence="3">Leaf</tissue>
    </source>
</reference>
<dbReference type="InterPro" id="IPR025315">
    <property type="entry name" value="DUF4220"/>
</dbReference>
<dbReference type="EMBL" id="JADCNM010000003">
    <property type="protein sequence ID" value="KAG0489726.1"/>
    <property type="molecule type" value="Genomic_DNA"/>
</dbReference>
<proteinExistence type="predicted"/>
<evidence type="ECO:0000259" key="2">
    <source>
        <dbReference type="Pfam" id="PF13968"/>
    </source>
</evidence>
<dbReference type="PANTHER" id="PTHR31325">
    <property type="entry name" value="OS01G0798800 PROTEIN-RELATED"/>
    <property type="match status" value="1"/>
</dbReference>
<dbReference type="OrthoDB" id="1189310at2759"/>
<sequence length="105" mass="12097">MDIPGKYKKLWSKWDVRILIMVSLAIQIVLIFLGRLRKTSASTALIRMAVWSNYLLANWVVDFVLGQLSGSMDHNSKNALLAFWVPFLCFTMVARHHHRLFHGGQ</sequence>
<dbReference type="Pfam" id="PF13968">
    <property type="entry name" value="DUF4220"/>
    <property type="match status" value="1"/>
</dbReference>
<name>A0A835RCD8_VANPL</name>
<dbReference type="Proteomes" id="UP000639772">
    <property type="component" value="Chromosome 3"/>
</dbReference>
<keyword evidence="1" id="KW-1133">Transmembrane helix</keyword>
<comment type="caution">
    <text evidence="3">The sequence shown here is derived from an EMBL/GenBank/DDBJ whole genome shotgun (WGS) entry which is preliminary data.</text>
</comment>
<accession>A0A835RCD8</accession>
<feature type="domain" description="DUF4220" evidence="2">
    <location>
        <begin position="51"/>
        <end position="89"/>
    </location>
</feature>
<gene>
    <name evidence="3" type="ORF">HPP92_006589</name>
</gene>
<keyword evidence="1" id="KW-0812">Transmembrane</keyword>
<feature type="transmembrane region" description="Helical" evidence="1">
    <location>
        <begin position="78"/>
        <end position="94"/>
    </location>
</feature>
<protein>
    <recommendedName>
        <fullName evidence="2">DUF4220 domain-containing protein</fullName>
    </recommendedName>
</protein>